<dbReference type="Proteomes" id="UP000886611">
    <property type="component" value="Unassembled WGS sequence"/>
</dbReference>
<comment type="subcellular location">
    <subcellularLocation>
        <location evidence="1">Cytoplasm</location>
        <location evidence="1">Cytoskeleton</location>
    </subcellularLocation>
</comment>
<name>A0A8X8BKL2_POLSE</name>
<evidence type="ECO:0000313" key="7">
    <source>
        <dbReference type="Proteomes" id="UP000886611"/>
    </source>
</evidence>
<keyword evidence="4" id="KW-0802">TPR repeat</keyword>
<dbReference type="AlphaFoldDB" id="A0A8X8BKL2"/>
<comment type="caution">
    <text evidence="6">The sequence shown here is derived from an EMBL/GenBank/DDBJ whole genome shotgun (WGS) entry which is preliminary data.</text>
</comment>
<dbReference type="EMBL" id="JAATIS010007298">
    <property type="protein sequence ID" value="KAG2458384.1"/>
    <property type="molecule type" value="Genomic_DNA"/>
</dbReference>
<dbReference type="Pfam" id="PF21033">
    <property type="entry name" value="RMD1-3"/>
    <property type="match status" value="1"/>
</dbReference>
<proteinExistence type="predicted"/>
<dbReference type="PANTHER" id="PTHR16056">
    <property type="entry name" value="REGULATOR OF MICROTUBULE DYNAMICS PROTEIN"/>
    <property type="match status" value="1"/>
</dbReference>
<dbReference type="GO" id="GO:0008017">
    <property type="term" value="F:microtubule binding"/>
    <property type="evidence" value="ECO:0007669"/>
    <property type="project" value="TreeGrafter"/>
</dbReference>
<reference evidence="6 7" key="1">
    <citation type="journal article" date="2021" name="Cell">
        <title>Tracing the genetic footprints of vertebrate landing in non-teleost ray-finned fishes.</title>
        <authorList>
            <person name="Bi X."/>
            <person name="Wang K."/>
            <person name="Yang L."/>
            <person name="Pan H."/>
            <person name="Jiang H."/>
            <person name="Wei Q."/>
            <person name="Fang M."/>
            <person name="Yu H."/>
            <person name="Zhu C."/>
            <person name="Cai Y."/>
            <person name="He Y."/>
            <person name="Gan X."/>
            <person name="Zeng H."/>
            <person name="Yu D."/>
            <person name="Zhu Y."/>
            <person name="Jiang H."/>
            <person name="Qiu Q."/>
            <person name="Yang H."/>
            <person name="Zhang Y.E."/>
            <person name="Wang W."/>
            <person name="Zhu M."/>
            <person name="He S."/>
            <person name="Zhang G."/>
        </authorList>
    </citation>
    <scope>NUCLEOTIDE SEQUENCE [LARGE SCALE GENOMIC DNA]</scope>
    <source>
        <strain evidence="6">Bchr_013</strain>
    </source>
</reference>
<sequence length="211" mass="24521">MQELICQCRTFVEQPAHDHSQPLVSSRKIIKKHLEHIRVLHKRDHLTPVEEPELGGSVTKLVREEGRQQEKTKRVKDYEDILEQADYLYGTGETDKLYKLLIQYKDSDNAEFLWRLARTTRDLSQMSKTVAEDKKKLTYEAFEYAKKALEANEACFAAHKWYAICISDVGDYEGVRKKIGNAFIVKDHLLALTYFLKAEDGKEEEDVGNIR</sequence>
<feature type="non-terminal residue" evidence="6">
    <location>
        <position position="1"/>
    </location>
</feature>
<feature type="non-terminal residue" evidence="6">
    <location>
        <position position="211"/>
    </location>
</feature>
<dbReference type="PANTHER" id="PTHR16056:SF16">
    <property type="entry name" value="REGULATOR OF MICROTUBULE DYNAMICS PROTEIN 1"/>
    <property type="match status" value="1"/>
</dbReference>
<organism evidence="6 7">
    <name type="scientific">Polypterus senegalus</name>
    <name type="common">Senegal bichir</name>
    <dbReference type="NCBI Taxonomy" id="55291"/>
    <lineage>
        <taxon>Eukaryota</taxon>
        <taxon>Metazoa</taxon>
        <taxon>Chordata</taxon>
        <taxon>Craniata</taxon>
        <taxon>Vertebrata</taxon>
        <taxon>Euteleostomi</taxon>
        <taxon>Actinopterygii</taxon>
        <taxon>Polypteriformes</taxon>
        <taxon>Polypteridae</taxon>
        <taxon>Polypterus</taxon>
    </lineage>
</organism>
<dbReference type="InterPro" id="IPR049039">
    <property type="entry name" value="RMD1-3_a_helical_rpt"/>
</dbReference>
<gene>
    <name evidence="6" type="primary">Rmdn1</name>
    <name evidence="6" type="ORF">GTO96_0017674</name>
</gene>
<keyword evidence="5" id="KW-0206">Cytoskeleton</keyword>
<evidence type="ECO:0000256" key="4">
    <source>
        <dbReference type="ARBA" id="ARBA00022803"/>
    </source>
</evidence>
<evidence type="ECO:0000256" key="3">
    <source>
        <dbReference type="ARBA" id="ARBA00022737"/>
    </source>
</evidence>
<keyword evidence="3" id="KW-0677">Repeat</keyword>
<dbReference type="GO" id="GO:0005876">
    <property type="term" value="C:spindle microtubule"/>
    <property type="evidence" value="ECO:0007669"/>
    <property type="project" value="TreeGrafter"/>
</dbReference>
<dbReference type="GO" id="GO:0097431">
    <property type="term" value="C:mitotic spindle pole"/>
    <property type="evidence" value="ECO:0007669"/>
    <property type="project" value="TreeGrafter"/>
</dbReference>
<evidence type="ECO:0000313" key="6">
    <source>
        <dbReference type="EMBL" id="KAG2458384.1"/>
    </source>
</evidence>
<protein>
    <submittedName>
        <fullName evidence="6">RMD1 protein</fullName>
    </submittedName>
</protein>
<keyword evidence="2" id="KW-0963">Cytoplasm</keyword>
<evidence type="ECO:0000256" key="1">
    <source>
        <dbReference type="ARBA" id="ARBA00004245"/>
    </source>
</evidence>
<accession>A0A8X8BKL2</accession>
<evidence type="ECO:0000256" key="5">
    <source>
        <dbReference type="ARBA" id="ARBA00023212"/>
    </source>
</evidence>
<keyword evidence="7" id="KW-1185">Reference proteome</keyword>
<evidence type="ECO:0000256" key="2">
    <source>
        <dbReference type="ARBA" id="ARBA00022490"/>
    </source>
</evidence>
<dbReference type="GO" id="GO:0005739">
    <property type="term" value="C:mitochondrion"/>
    <property type="evidence" value="ECO:0007669"/>
    <property type="project" value="TreeGrafter"/>
</dbReference>